<dbReference type="PROSITE" id="PS50600">
    <property type="entry name" value="ULP_PROTEASE"/>
    <property type="match status" value="1"/>
</dbReference>
<evidence type="ECO:0000313" key="8">
    <source>
        <dbReference type="Proteomes" id="UP000886520"/>
    </source>
</evidence>
<dbReference type="Proteomes" id="UP000886520">
    <property type="component" value="Chromosome 10"/>
</dbReference>
<feature type="region of interest" description="Disordered" evidence="5">
    <location>
        <begin position="124"/>
        <end position="149"/>
    </location>
</feature>
<organism evidence="7 8">
    <name type="scientific">Adiantum capillus-veneris</name>
    <name type="common">Maidenhair fern</name>
    <dbReference type="NCBI Taxonomy" id="13818"/>
    <lineage>
        <taxon>Eukaryota</taxon>
        <taxon>Viridiplantae</taxon>
        <taxon>Streptophyta</taxon>
        <taxon>Embryophyta</taxon>
        <taxon>Tracheophyta</taxon>
        <taxon>Polypodiopsida</taxon>
        <taxon>Polypodiidae</taxon>
        <taxon>Polypodiales</taxon>
        <taxon>Pteridineae</taxon>
        <taxon>Pteridaceae</taxon>
        <taxon>Vittarioideae</taxon>
        <taxon>Adiantum</taxon>
    </lineage>
</organism>
<feature type="domain" description="Ubiquitin-like protease family profile" evidence="6">
    <location>
        <begin position="196"/>
        <end position="389"/>
    </location>
</feature>
<keyword evidence="3" id="KW-0378">Hydrolase</keyword>
<keyword evidence="4" id="KW-0788">Thiol protease</keyword>
<dbReference type="AlphaFoldDB" id="A0A9D4UVG3"/>
<protein>
    <recommendedName>
        <fullName evidence="6">Ubiquitin-like protease family profile domain-containing protein</fullName>
    </recommendedName>
</protein>
<evidence type="ECO:0000259" key="6">
    <source>
        <dbReference type="PROSITE" id="PS50600"/>
    </source>
</evidence>
<keyword evidence="8" id="KW-1185">Reference proteome</keyword>
<keyword evidence="2" id="KW-0645">Protease</keyword>
<comment type="similarity">
    <text evidence="1">Belongs to the peptidase C48 family.</text>
</comment>
<name>A0A9D4UVG3_ADICA</name>
<dbReference type="PANTHER" id="PTHR46915">
    <property type="entry name" value="UBIQUITIN-LIKE PROTEASE 4-RELATED"/>
    <property type="match status" value="1"/>
</dbReference>
<evidence type="ECO:0000256" key="3">
    <source>
        <dbReference type="ARBA" id="ARBA00022801"/>
    </source>
</evidence>
<evidence type="ECO:0000256" key="1">
    <source>
        <dbReference type="ARBA" id="ARBA00005234"/>
    </source>
</evidence>
<feature type="compositionally biased region" description="Basic and acidic residues" evidence="5">
    <location>
        <begin position="126"/>
        <end position="147"/>
    </location>
</feature>
<comment type="caution">
    <text evidence="7">The sequence shown here is derived from an EMBL/GenBank/DDBJ whole genome shotgun (WGS) entry which is preliminary data.</text>
</comment>
<proteinExistence type="inferred from homology"/>
<evidence type="ECO:0000256" key="5">
    <source>
        <dbReference type="SAM" id="MobiDB-lite"/>
    </source>
</evidence>
<gene>
    <name evidence="7" type="ORF">GOP47_0010528</name>
</gene>
<dbReference type="SUPFAM" id="SSF54001">
    <property type="entry name" value="Cysteine proteinases"/>
    <property type="match status" value="1"/>
</dbReference>
<dbReference type="GO" id="GO:0008234">
    <property type="term" value="F:cysteine-type peptidase activity"/>
    <property type="evidence" value="ECO:0007669"/>
    <property type="project" value="UniProtKB-KW"/>
</dbReference>
<sequence>MGRHLKIVHKITNIHVPEHKTGRPKTGERPPRPVSPRSKRQCVTRFGDIAYKVRAARRKFHKDLQVRATKEWERVFDKEGKSQIEWEESWIEAQKSAWEADMPSRITKLEAKIKRGYKPRAYGVPHDADIPREENESDDKEGIKVSDDESAIPVSSSTASFAHVETISFLVSHDRLVCEIDHCNMDQFLDRCRKGVTFVLRSSRSGLESGLDAHVIDDVLDLEASTKTINLFALRMESILPPDVLSGVWWVDSLWFPFVSERAIGDHTFSNFFGTPDLGAHVFTFFPVLDGSHWVLVAFYNPHLIRIPTLSRRRSAILLFDSLSIVCMERLLPHVSRVLKHFSKHCSNLQVREELEDPREACELLTAQCPQQPNSTDCGYYVMTAMRLLIKTTLKDQKPQGNLLKKNWFAHEEVEFTRQKLNAWLNKALGWNDNVPCFGILEESVSVSASLHAGDEVVVAQLPLKDTERPEFEGEACVLETNVESGQCGQHSTFRC</sequence>
<dbReference type="InterPro" id="IPR038765">
    <property type="entry name" value="Papain-like_cys_pep_sf"/>
</dbReference>
<accession>A0A9D4UVG3</accession>
<reference evidence="7" key="1">
    <citation type="submission" date="2021-01" db="EMBL/GenBank/DDBJ databases">
        <title>Adiantum capillus-veneris genome.</title>
        <authorList>
            <person name="Fang Y."/>
            <person name="Liao Q."/>
        </authorList>
    </citation>
    <scope>NUCLEOTIDE SEQUENCE</scope>
    <source>
        <strain evidence="7">H3</strain>
        <tissue evidence="7">Leaf</tissue>
    </source>
</reference>
<feature type="compositionally biased region" description="Basic and acidic residues" evidence="5">
    <location>
        <begin position="16"/>
        <end position="31"/>
    </location>
</feature>
<dbReference type="PANTHER" id="PTHR46915:SF6">
    <property type="entry name" value="CYSTEINE PROTEINASES SUPERFAMILY PROTEIN"/>
    <property type="match status" value="1"/>
</dbReference>
<dbReference type="EMBL" id="JABFUD020000010">
    <property type="protein sequence ID" value="KAI5074567.1"/>
    <property type="molecule type" value="Genomic_DNA"/>
</dbReference>
<feature type="region of interest" description="Disordered" evidence="5">
    <location>
        <begin position="14"/>
        <end position="40"/>
    </location>
</feature>
<dbReference type="Pfam" id="PF02902">
    <property type="entry name" value="Peptidase_C48"/>
    <property type="match status" value="1"/>
</dbReference>
<dbReference type="GO" id="GO:0006508">
    <property type="term" value="P:proteolysis"/>
    <property type="evidence" value="ECO:0007669"/>
    <property type="project" value="UniProtKB-KW"/>
</dbReference>
<evidence type="ECO:0000313" key="7">
    <source>
        <dbReference type="EMBL" id="KAI5074567.1"/>
    </source>
</evidence>
<dbReference type="Gene3D" id="3.40.395.10">
    <property type="entry name" value="Adenoviral Proteinase, Chain A"/>
    <property type="match status" value="1"/>
</dbReference>
<evidence type="ECO:0000256" key="2">
    <source>
        <dbReference type="ARBA" id="ARBA00022670"/>
    </source>
</evidence>
<dbReference type="InterPro" id="IPR003653">
    <property type="entry name" value="Peptidase_C48_C"/>
</dbReference>
<evidence type="ECO:0000256" key="4">
    <source>
        <dbReference type="ARBA" id="ARBA00022807"/>
    </source>
</evidence>
<dbReference type="GO" id="GO:0016926">
    <property type="term" value="P:protein desumoylation"/>
    <property type="evidence" value="ECO:0007669"/>
    <property type="project" value="UniProtKB-ARBA"/>
</dbReference>